<evidence type="ECO:0000313" key="1">
    <source>
        <dbReference type="EMBL" id="SVB13192.1"/>
    </source>
</evidence>
<organism evidence="1">
    <name type="scientific">marine metagenome</name>
    <dbReference type="NCBI Taxonomy" id="408172"/>
    <lineage>
        <taxon>unclassified sequences</taxon>
        <taxon>metagenomes</taxon>
        <taxon>ecological metagenomes</taxon>
    </lineage>
</organism>
<dbReference type="EMBL" id="UINC01029817">
    <property type="protein sequence ID" value="SVB13192.1"/>
    <property type="molecule type" value="Genomic_DNA"/>
</dbReference>
<reference evidence="1" key="1">
    <citation type="submission" date="2018-05" db="EMBL/GenBank/DDBJ databases">
        <authorList>
            <person name="Lanie J.A."/>
            <person name="Ng W.-L."/>
            <person name="Kazmierczak K.M."/>
            <person name="Andrzejewski T.M."/>
            <person name="Davidsen T.M."/>
            <person name="Wayne K.J."/>
            <person name="Tettelin H."/>
            <person name="Glass J.I."/>
            <person name="Rusch D."/>
            <person name="Podicherti R."/>
            <person name="Tsui H.-C.T."/>
            <person name="Winkler M.E."/>
        </authorList>
    </citation>
    <scope>NUCLEOTIDE SEQUENCE</scope>
</reference>
<feature type="non-terminal residue" evidence="1">
    <location>
        <position position="35"/>
    </location>
</feature>
<dbReference type="AlphaFoldDB" id="A0A382BIT8"/>
<accession>A0A382BIT8</accession>
<sequence>MKDSGSLSESSQVLQLPVSEGAFLGIDLRHRFHLI</sequence>
<proteinExistence type="predicted"/>
<gene>
    <name evidence="1" type="ORF">METZ01_LOCUS166046</name>
</gene>
<protein>
    <submittedName>
        <fullName evidence="1">Uncharacterized protein</fullName>
    </submittedName>
</protein>
<name>A0A382BIT8_9ZZZZ</name>